<sequence>MRATALTPGDRSGGAADLRPTALGLMHGPVFRGDTVGALTDLGDAYDRLLDDALAARH</sequence>
<organism evidence="1 2">
    <name type="scientific">Pseudonocardia xishanensis</name>
    <dbReference type="NCBI Taxonomy" id="630995"/>
    <lineage>
        <taxon>Bacteria</taxon>
        <taxon>Bacillati</taxon>
        <taxon>Actinomycetota</taxon>
        <taxon>Actinomycetes</taxon>
        <taxon>Pseudonocardiales</taxon>
        <taxon>Pseudonocardiaceae</taxon>
        <taxon>Pseudonocardia</taxon>
    </lineage>
</organism>
<evidence type="ECO:0000313" key="1">
    <source>
        <dbReference type="EMBL" id="GAA4553512.1"/>
    </source>
</evidence>
<gene>
    <name evidence="1" type="ORF">GCM10023175_49630</name>
</gene>
<protein>
    <submittedName>
        <fullName evidence="1">Uncharacterized protein</fullName>
    </submittedName>
</protein>
<proteinExistence type="predicted"/>
<accession>A0ABP8RZ58</accession>
<keyword evidence="2" id="KW-1185">Reference proteome</keyword>
<dbReference type="Proteomes" id="UP001501598">
    <property type="component" value="Unassembled WGS sequence"/>
</dbReference>
<comment type="caution">
    <text evidence="1">The sequence shown here is derived from an EMBL/GenBank/DDBJ whole genome shotgun (WGS) entry which is preliminary data.</text>
</comment>
<dbReference type="RefSeq" id="WP_345423225.1">
    <property type="nucleotide sequence ID" value="NZ_BAABGT010000075.1"/>
</dbReference>
<name>A0ABP8RZ58_9PSEU</name>
<dbReference type="EMBL" id="BAABGT010000075">
    <property type="protein sequence ID" value="GAA4553512.1"/>
    <property type="molecule type" value="Genomic_DNA"/>
</dbReference>
<evidence type="ECO:0000313" key="2">
    <source>
        <dbReference type="Proteomes" id="UP001501598"/>
    </source>
</evidence>
<reference evidence="2" key="1">
    <citation type="journal article" date="2019" name="Int. J. Syst. Evol. Microbiol.">
        <title>The Global Catalogue of Microorganisms (GCM) 10K type strain sequencing project: providing services to taxonomists for standard genome sequencing and annotation.</title>
        <authorList>
            <consortium name="The Broad Institute Genomics Platform"/>
            <consortium name="The Broad Institute Genome Sequencing Center for Infectious Disease"/>
            <person name="Wu L."/>
            <person name="Ma J."/>
        </authorList>
    </citation>
    <scope>NUCLEOTIDE SEQUENCE [LARGE SCALE GENOMIC DNA]</scope>
    <source>
        <strain evidence="2">JCM 17906</strain>
    </source>
</reference>